<dbReference type="Proteomes" id="UP001217918">
    <property type="component" value="Unassembled WGS sequence"/>
</dbReference>
<reference evidence="5" key="1">
    <citation type="journal article" date="2023" name="Mol. Plant Microbe Interact.">
        <title>Elucidating the Obligate Nature and Biological Capacity of an Invasive Fungal Corn Pathogen.</title>
        <authorList>
            <person name="MacCready J.S."/>
            <person name="Roggenkamp E.M."/>
            <person name="Gdanetz K."/>
            <person name="Chilvers M.I."/>
        </authorList>
    </citation>
    <scope>NUCLEOTIDE SEQUENCE</scope>
    <source>
        <strain evidence="5">PM02</strain>
    </source>
</reference>
<feature type="compositionally biased region" description="Basic and acidic residues" evidence="3">
    <location>
        <begin position="142"/>
        <end position="167"/>
    </location>
</feature>
<dbReference type="GO" id="GO:0005524">
    <property type="term" value="F:ATP binding"/>
    <property type="evidence" value="ECO:0007669"/>
    <property type="project" value="UniProtKB-KW"/>
</dbReference>
<keyword evidence="4" id="KW-1133">Transmembrane helix</keyword>
<feature type="compositionally biased region" description="Polar residues" evidence="3">
    <location>
        <begin position="653"/>
        <end position="662"/>
    </location>
</feature>
<dbReference type="NCBIfam" id="TIGR00152">
    <property type="entry name" value="dephospho-CoA kinase"/>
    <property type="match status" value="1"/>
</dbReference>
<feature type="compositionally biased region" description="Acidic residues" evidence="3">
    <location>
        <begin position="549"/>
        <end position="562"/>
    </location>
</feature>
<evidence type="ECO:0000313" key="5">
    <source>
        <dbReference type="EMBL" id="KAK2070624.1"/>
    </source>
</evidence>
<dbReference type="Pfam" id="PF01121">
    <property type="entry name" value="CoaE"/>
    <property type="match status" value="1"/>
</dbReference>
<dbReference type="PANTHER" id="PTHR10695:SF46">
    <property type="entry name" value="BIFUNCTIONAL COENZYME A SYNTHASE-RELATED"/>
    <property type="match status" value="1"/>
</dbReference>
<keyword evidence="6" id="KW-1185">Reference proteome</keyword>
<dbReference type="SUPFAM" id="SSF52540">
    <property type="entry name" value="P-loop containing nucleoside triphosphate hydrolases"/>
    <property type="match status" value="1"/>
</dbReference>
<feature type="compositionally biased region" description="Basic and acidic residues" evidence="3">
    <location>
        <begin position="249"/>
        <end position="258"/>
    </location>
</feature>
<feature type="region of interest" description="Disordered" evidence="3">
    <location>
        <begin position="499"/>
        <end position="662"/>
    </location>
</feature>
<feature type="region of interest" description="Disordered" evidence="3">
    <location>
        <begin position="246"/>
        <end position="271"/>
    </location>
</feature>
<dbReference type="FunFam" id="3.40.50.300:FF:001227">
    <property type="entry name" value="Dephospho-CoA kinase CAB5"/>
    <property type="match status" value="1"/>
</dbReference>
<evidence type="ECO:0000256" key="1">
    <source>
        <dbReference type="ARBA" id="ARBA00022741"/>
    </source>
</evidence>
<dbReference type="GO" id="GO:0015937">
    <property type="term" value="P:coenzyme A biosynthetic process"/>
    <property type="evidence" value="ECO:0007669"/>
    <property type="project" value="InterPro"/>
</dbReference>
<dbReference type="CDD" id="cd02022">
    <property type="entry name" value="DPCK"/>
    <property type="match status" value="1"/>
</dbReference>
<organism evidence="5 6">
    <name type="scientific">Phyllachora maydis</name>
    <dbReference type="NCBI Taxonomy" id="1825666"/>
    <lineage>
        <taxon>Eukaryota</taxon>
        <taxon>Fungi</taxon>
        <taxon>Dikarya</taxon>
        <taxon>Ascomycota</taxon>
        <taxon>Pezizomycotina</taxon>
        <taxon>Sordariomycetes</taxon>
        <taxon>Sordariomycetidae</taxon>
        <taxon>Phyllachorales</taxon>
        <taxon>Phyllachoraceae</taxon>
        <taxon>Phyllachora</taxon>
    </lineage>
</organism>
<dbReference type="GO" id="GO:0004140">
    <property type="term" value="F:dephospho-CoA kinase activity"/>
    <property type="evidence" value="ECO:0007669"/>
    <property type="project" value="InterPro"/>
</dbReference>
<comment type="caution">
    <text evidence="5">The sequence shown here is derived from an EMBL/GenBank/DDBJ whole genome shotgun (WGS) entry which is preliminary data.</text>
</comment>
<evidence type="ECO:0000256" key="2">
    <source>
        <dbReference type="ARBA" id="ARBA00022840"/>
    </source>
</evidence>
<feature type="transmembrane region" description="Helical" evidence="4">
    <location>
        <begin position="412"/>
        <end position="433"/>
    </location>
</feature>
<dbReference type="EMBL" id="JAQQPM010000004">
    <property type="protein sequence ID" value="KAK2070624.1"/>
    <property type="molecule type" value="Genomic_DNA"/>
</dbReference>
<dbReference type="Gene3D" id="3.40.50.300">
    <property type="entry name" value="P-loop containing nucleotide triphosphate hydrolases"/>
    <property type="match status" value="1"/>
</dbReference>
<evidence type="ECO:0000313" key="6">
    <source>
        <dbReference type="Proteomes" id="UP001217918"/>
    </source>
</evidence>
<dbReference type="InterPro" id="IPR001977">
    <property type="entry name" value="Depp_CoAkinase"/>
</dbReference>
<keyword evidence="4" id="KW-0812">Transmembrane</keyword>
<evidence type="ECO:0000256" key="4">
    <source>
        <dbReference type="SAM" id="Phobius"/>
    </source>
</evidence>
<feature type="compositionally biased region" description="Basic residues" evidence="3">
    <location>
        <begin position="518"/>
        <end position="532"/>
    </location>
</feature>
<accession>A0AAD9I3M9</accession>
<gene>
    <name evidence="5" type="ORF">P8C59_005102</name>
</gene>
<proteinExistence type="inferred from homology"/>
<protein>
    <submittedName>
        <fullName evidence="5">Uncharacterized protein</fullName>
    </submittedName>
</protein>
<dbReference type="InterPro" id="IPR027417">
    <property type="entry name" value="P-loop_NTPase"/>
</dbReference>
<keyword evidence="2" id="KW-0067">ATP-binding</keyword>
<sequence length="662" mass="71757">MASNSPKKARFDEMTGEWTGSPAQLANGIVNDTIRLCFSKRKIVGGLEASMSIASDVAAATASVKSGDCETFTPPRRNDGVYIALLDAKKNDYLYVPFDFDLGTGAMFIRKAQMCARYRLLDLAMSDPDRLVSIIEGAPEGGERMTEIRKQTAIKEDTERADERDSTGKQTRKTQADDQEEAGGFEDVVTCELSTVSGLLTSPPWSLPVIDADLLARKVVEPGTAGYKAIVAHFGSSTPDLLVPTSESMPERGPDGKGRPLNRPALGRRVFGDSPQARRDRAVLNGVVHPAVRREMFRGVARAYVRGHWAVVLDVPLLFEGGLDRACGVVVVVAVRDPAVQMARLRARDPHLSAEDAENRVRSQGDVRDKARRCEARGKGAGVVVWNDGGKEELVVELGRVMREMERSSPRWWHWTLLVCPPVAVAAALWTFWGNNTMGFLPKHELATCKGTSREVFTVSMTTNDLEGTDTVHVTIPRRGIVSKTLSTTKAPAKVRFTDAQAMRDRHSPNVSTNKNSAKQKRPKATKKRAKNAKGNALDGTDSDTAVASEDDDVTDSDEESGVEAPNKKSKAGKKETTVKGKNSGKQAKKADGTKRQKSKNHDGGDEADSSAPEPETKKAAKDKSKKNHKPAYGDGNAEEGGNSCWDDADANNGGTSTWADP</sequence>
<dbReference type="AlphaFoldDB" id="A0AAD9I3M9"/>
<name>A0AAD9I3M9_9PEZI</name>
<evidence type="ECO:0000256" key="3">
    <source>
        <dbReference type="SAM" id="MobiDB-lite"/>
    </source>
</evidence>
<keyword evidence="4" id="KW-0472">Membrane</keyword>
<dbReference type="PROSITE" id="PS51219">
    <property type="entry name" value="DPCK"/>
    <property type="match status" value="1"/>
</dbReference>
<feature type="compositionally biased region" description="Basic and acidic residues" evidence="3">
    <location>
        <begin position="589"/>
        <end position="605"/>
    </location>
</feature>
<dbReference type="PANTHER" id="PTHR10695">
    <property type="entry name" value="DEPHOSPHO-COA KINASE-RELATED"/>
    <property type="match status" value="1"/>
</dbReference>
<dbReference type="HAMAP" id="MF_00376">
    <property type="entry name" value="Dephospho_CoA_kinase"/>
    <property type="match status" value="1"/>
</dbReference>
<feature type="region of interest" description="Disordered" evidence="3">
    <location>
        <begin position="142"/>
        <end position="185"/>
    </location>
</feature>
<keyword evidence="1" id="KW-0547">Nucleotide-binding</keyword>